<dbReference type="Proteomes" id="UP000664658">
    <property type="component" value="Unassembled WGS sequence"/>
</dbReference>
<comment type="caution">
    <text evidence="2">The sequence shown here is derived from an EMBL/GenBank/DDBJ whole genome shotgun (WGS) entry which is preliminary data.</text>
</comment>
<proteinExistence type="predicted"/>
<dbReference type="PANTHER" id="PTHR44591">
    <property type="entry name" value="STRESS RESPONSE REGULATOR PROTEIN 1"/>
    <property type="match status" value="1"/>
</dbReference>
<dbReference type="InterPro" id="IPR050595">
    <property type="entry name" value="Bact_response_regulator"/>
</dbReference>
<gene>
    <name evidence="2" type="ORF">J2R62_13290</name>
</gene>
<dbReference type="Pfam" id="PF00072">
    <property type="entry name" value="Response_reg"/>
    <property type="match status" value="1"/>
</dbReference>
<organism evidence="2 3">
    <name type="scientific">Plesiomonas shigelloides</name>
    <name type="common">Aeromonas shigelloides</name>
    <dbReference type="NCBI Taxonomy" id="703"/>
    <lineage>
        <taxon>Bacteria</taxon>
        <taxon>Pseudomonadati</taxon>
        <taxon>Pseudomonadota</taxon>
        <taxon>Gammaproteobacteria</taxon>
        <taxon>Enterobacterales</taxon>
        <taxon>Enterobacteriaceae</taxon>
        <taxon>Plesiomonas</taxon>
    </lineage>
</organism>
<dbReference type="PROSITE" id="PS50110">
    <property type="entry name" value="RESPONSE_REGULATORY"/>
    <property type="match status" value="1"/>
</dbReference>
<dbReference type="InterPro" id="IPR011006">
    <property type="entry name" value="CheY-like_superfamily"/>
</dbReference>
<sequence>MEKLYLICVDDQRDVLSAVVRDLEKLSDWVCIEECESADEAAGLMDELDAEGCPIALVISDHIMPGKSGVDFLADIAQDMRFIQTKKILLTGQASHKDTIDAVNRARIQHYIEKPWQPEPLLAICRKLLTEYLFDTGMDVTPYIEFADQAVLLERMRD</sequence>
<dbReference type="InterPro" id="IPR001789">
    <property type="entry name" value="Sig_transdc_resp-reg_receiver"/>
</dbReference>
<reference evidence="2" key="1">
    <citation type="submission" date="2021-03" db="EMBL/GenBank/DDBJ databases">
        <title>Plesiomonas shigelloides zfcc0051, isolated from zebrafish feces.</title>
        <authorList>
            <person name="Vanderhoek Z."/>
            <person name="Gaulke C."/>
        </authorList>
    </citation>
    <scope>NUCLEOTIDE SEQUENCE</scope>
    <source>
        <strain evidence="2">Zfcc0051</strain>
    </source>
</reference>
<protein>
    <submittedName>
        <fullName evidence="2">Response regulator</fullName>
    </submittedName>
</protein>
<evidence type="ECO:0000256" key="1">
    <source>
        <dbReference type="ARBA" id="ARBA00022553"/>
    </source>
</evidence>
<dbReference type="RefSeq" id="WP_010863518.1">
    <property type="nucleotide sequence ID" value="NZ_CP027852.1"/>
</dbReference>
<dbReference type="PANTHER" id="PTHR44591:SF3">
    <property type="entry name" value="RESPONSE REGULATORY DOMAIN-CONTAINING PROTEIN"/>
    <property type="match status" value="1"/>
</dbReference>
<dbReference type="EMBL" id="JAFNAA010000015">
    <property type="protein sequence ID" value="MBO1109170.1"/>
    <property type="molecule type" value="Genomic_DNA"/>
</dbReference>
<accession>A0A2P1VMQ9</accession>
<dbReference type="SUPFAM" id="SSF52172">
    <property type="entry name" value="CheY-like"/>
    <property type="match status" value="1"/>
</dbReference>
<evidence type="ECO:0000313" key="3">
    <source>
        <dbReference type="Proteomes" id="UP000664658"/>
    </source>
</evidence>
<dbReference type="SMART" id="SM00448">
    <property type="entry name" value="REC"/>
    <property type="match status" value="1"/>
</dbReference>
<name>A0A2P1VMQ9_PLESH</name>
<evidence type="ECO:0000313" key="2">
    <source>
        <dbReference type="EMBL" id="MBO1109170.1"/>
    </source>
</evidence>
<keyword evidence="1" id="KW-0597">Phosphoprotein</keyword>
<dbReference type="GO" id="GO:0000160">
    <property type="term" value="P:phosphorelay signal transduction system"/>
    <property type="evidence" value="ECO:0007669"/>
    <property type="project" value="InterPro"/>
</dbReference>
<dbReference type="Gene3D" id="3.40.50.2300">
    <property type="match status" value="1"/>
</dbReference>
<dbReference type="AlphaFoldDB" id="A0A2P1VMQ9"/>
<dbReference type="GeneID" id="69706344"/>